<evidence type="ECO:0000313" key="3">
    <source>
        <dbReference type="EMBL" id="XCH31264.1"/>
    </source>
</evidence>
<keyword evidence="3" id="KW-0031">Aminopeptidase</keyword>
<dbReference type="PANTHER" id="PTHR46112">
    <property type="entry name" value="AMINOPEPTIDASE"/>
    <property type="match status" value="1"/>
</dbReference>
<keyword evidence="3" id="KW-0378">Hydrolase</keyword>
<dbReference type="SUPFAM" id="SSF53092">
    <property type="entry name" value="Creatinase/prolidase N-terminal domain"/>
    <property type="match status" value="1"/>
</dbReference>
<dbReference type="CDD" id="cd01092">
    <property type="entry name" value="APP-like"/>
    <property type="match status" value="1"/>
</dbReference>
<reference evidence="3" key="1">
    <citation type="submission" date="2024-06" db="EMBL/GenBank/DDBJ databases">
        <title>Complete genome sequence of the cellulolytic actinobacterium, Cellulosimicrobium ES-005.</title>
        <authorList>
            <person name="Matthews C.T."/>
            <person name="Underwood K.D."/>
            <person name="Ghanchi K.M."/>
            <person name="Fields S.D."/>
            <person name="Gardner S.G."/>
        </authorList>
    </citation>
    <scope>NUCLEOTIDE SEQUENCE</scope>
    <source>
        <strain evidence="3">ES-005</strain>
    </source>
</reference>
<dbReference type="PANTHER" id="PTHR46112:SF3">
    <property type="entry name" value="AMINOPEPTIDASE YPDF"/>
    <property type="match status" value="1"/>
</dbReference>
<dbReference type="Pfam" id="PF00557">
    <property type="entry name" value="Peptidase_M24"/>
    <property type="match status" value="1"/>
</dbReference>
<keyword evidence="3" id="KW-0645">Protease</keyword>
<accession>A0AAU8G2W5</accession>
<dbReference type="InterPro" id="IPR029149">
    <property type="entry name" value="Creatin/AminoP/Spt16_N"/>
</dbReference>
<dbReference type="AlphaFoldDB" id="A0AAU8G2W5"/>
<dbReference type="SUPFAM" id="SSF55920">
    <property type="entry name" value="Creatinase/aminopeptidase"/>
    <property type="match status" value="1"/>
</dbReference>
<dbReference type="InterPro" id="IPR036005">
    <property type="entry name" value="Creatinase/aminopeptidase-like"/>
</dbReference>
<dbReference type="Pfam" id="PF01321">
    <property type="entry name" value="Creatinase_N"/>
    <property type="match status" value="1"/>
</dbReference>
<protein>
    <submittedName>
        <fullName evidence="3">Aminopeptidase P family protein</fullName>
        <ecNumber evidence="3">3.4.-.-</ecNumber>
    </submittedName>
</protein>
<dbReference type="EC" id="3.4.-.-" evidence="3"/>
<dbReference type="InterPro" id="IPR000994">
    <property type="entry name" value="Pept_M24"/>
</dbReference>
<evidence type="ECO:0000259" key="2">
    <source>
        <dbReference type="Pfam" id="PF01321"/>
    </source>
</evidence>
<gene>
    <name evidence="3" type="ORF">ABRQ22_06150</name>
</gene>
<dbReference type="InterPro" id="IPR050659">
    <property type="entry name" value="Peptidase_M24B"/>
</dbReference>
<proteinExistence type="predicted"/>
<dbReference type="Gene3D" id="3.40.350.10">
    <property type="entry name" value="Creatinase/prolidase N-terminal domain"/>
    <property type="match status" value="1"/>
</dbReference>
<dbReference type="GO" id="GO:0004177">
    <property type="term" value="F:aminopeptidase activity"/>
    <property type="evidence" value="ECO:0007669"/>
    <property type="project" value="UniProtKB-KW"/>
</dbReference>
<dbReference type="Gene3D" id="3.90.230.10">
    <property type="entry name" value="Creatinase/methionine aminopeptidase superfamily"/>
    <property type="match status" value="1"/>
</dbReference>
<dbReference type="RefSeq" id="WP_353708910.1">
    <property type="nucleotide sequence ID" value="NZ_CP159290.1"/>
</dbReference>
<organism evidence="3">
    <name type="scientific">Cellulosimicrobium sp. ES-005</name>
    <dbReference type="NCBI Taxonomy" id="3163031"/>
    <lineage>
        <taxon>Bacteria</taxon>
        <taxon>Bacillati</taxon>
        <taxon>Actinomycetota</taxon>
        <taxon>Actinomycetes</taxon>
        <taxon>Micrococcales</taxon>
        <taxon>Promicromonosporaceae</taxon>
        <taxon>Cellulosimicrobium</taxon>
    </lineage>
</organism>
<name>A0AAU8G2W5_9MICO</name>
<feature type="domain" description="Peptidase M24" evidence="1">
    <location>
        <begin position="165"/>
        <end position="368"/>
    </location>
</feature>
<dbReference type="EMBL" id="CP159290">
    <property type="protein sequence ID" value="XCH31264.1"/>
    <property type="molecule type" value="Genomic_DNA"/>
</dbReference>
<feature type="domain" description="Creatinase N-terminal" evidence="2">
    <location>
        <begin position="21"/>
        <end position="157"/>
    </location>
</feature>
<evidence type="ECO:0000259" key="1">
    <source>
        <dbReference type="Pfam" id="PF00557"/>
    </source>
</evidence>
<sequence length="392" mass="41431">MSSTDAARPGAAFGPEVYAARRERAAAHARDAGLAGLLVSPGPDLAYFTGYAPPDTERLALLAIPAGEPGARAGASVVVPLLERGDLVSAPGADGLDVVTWRDGDDEHDAAARLLDGTGTYAVSDSTWALHVLGLQRALPDARFTAFTDAVPTLRAVKDAQEVERLAAAGAAADAAFGQIREVAFAGRRERDVAADLDRFLREHGHEQVDFTLVCAGPNGADPHHDAGDRVIEPGDLVVLDFGGLRDGYGSDTTRTVLVDGGTDDALAARQREVYDVVRRAQQAGVDAVRPGATCQDVDRAARAVITDAGYGEFFVHRTGHGIGTTTHEPPYMVDGEDRPIEPGMCFSVEPGIYLPGRFGVRIEDIVVAFPPDVPDGARRLNTSTHDLQTVR</sequence>
<dbReference type="InterPro" id="IPR000587">
    <property type="entry name" value="Creatinase_N"/>
</dbReference>